<dbReference type="OrthoDB" id="4934446at2759"/>
<dbReference type="EMBL" id="JELW01000042">
    <property type="protein sequence ID" value="EXU97010.1"/>
    <property type="molecule type" value="Genomic_DNA"/>
</dbReference>
<reference evidence="1 2" key="1">
    <citation type="submission" date="2014-02" db="EMBL/GenBank/DDBJ databases">
        <title>The genome sequence of the entomopathogenic fungus Metarhizium robertsii ARSEF 2575.</title>
        <authorList>
            <person name="Giuliano Garisto Donzelli B."/>
            <person name="Roe B.A."/>
            <person name="Macmil S.L."/>
            <person name="Krasnoff S.B."/>
            <person name="Gibson D.M."/>
        </authorList>
    </citation>
    <scope>NUCLEOTIDE SEQUENCE [LARGE SCALE GENOMIC DNA]</scope>
    <source>
        <strain evidence="1 2">ARSEF 2575</strain>
    </source>
</reference>
<sequence>MPESRGSGSALKTCHSPNSAALISYRPREVFAPAASTVVIVEVIRRIDNTEHSSPNINPRFCHGERMPSWSNFESSFSLTVKSKFGGGGHMVTRLEETNVQMGFHLHARSARDHVRPSTPTLIFLDSSSSTIQPSSYDVASACFSLRRPRGYWHESDATCLEVFSRALVGQEKCPISHPAKGKLSASLEQSIDLAWEDVPDFVDPFGDRRGCVFDSVWIFDLDKDLVSLQKRYQTCFSSLELARKRLLTLDDFQVLNSPIQPLQREPNLPEPYWEPKLDPLPRIKSFLARLLRDFAHTWRHVLRRPMNTIVFQKLAYATIWISTLDFILFERVGFEHVSNSPRGPYVDVVDLPGWEAPEETLVPAGSCWFALAQDTREGLEMVQRHMTNHLKDSATTVRTYAILTLRHVVLCKAQGSELTWTRSETLFFGDGYTSDTAIDMILWAIHTTEPQPSAINCLPVEIQDRILYYATTSFVASAKLGCTLGAGSPFPWVDGGLQLELQENKRHRTESSPVESQIYFGGVMSGLSYKRERRDEGLHLRRLLASAPQRA</sequence>
<gene>
    <name evidence="1" type="ORF">X797_009928</name>
</gene>
<dbReference type="eggNOG" id="ENOG502SQ3H">
    <property type="taxonomic scope" value="Eukaryota"/>
</dbReference>
<proteinExistence type="predicted"/>
<evidence type="ECO:0000313" key="1">
    <source>
        <dbReference type="EMBL" id="EXU97010.1"/>
    </source>
</evidence>
<protein>
    <submittedName>
        <fullName evidence="1">Uncharacterized protein</fullName>
    </submittedName>
</protein>
<organism evidence="1 2">
    <name type="scientific">Metarhizium robertsii</name>
    <dbReference type="NCBI Taxonomy" id="568076"/>
    <lineage>
        <taxon>Eukaryota</taxon>
        <taxon>Fungi</taxon>
        <taxon>Dikarya</taxon>
        <taxon>Ascomycota</taxon>
        <taxon>Pezizomycotina</taxon>
        <taxon>Sordariomycetes</taxon>
        <taxon>Hypocreomycetidae</taxon>
        <taxon>Hypocreales</taxon>
        <taxon>Clavicipitaceae</taxon>
        <taxon>Metarhizium</taxon>
    </lineage>
</organism>
<accession>A0A0A1UQ42</accession>
<dbReference type="HOGENOM" id="CLU_036417_0_0_1"/>
<dbReference type="AlphaFoldDB" id="A0A0A1UQ42"/>
<evidence type="ECO:0000313" key="2">
    <source>
        <dbReference type="Proteomes" id="UP000030151"/>
    </source>
</evidence>
<comment type="caution">
    <text evidence="1">The sequence shown here is derived from an EMBL/GenBank/DDBJ whole genome shotgun (WGS) entry which is preliminary data.</text>
</comment>
<dbReference type="Proteomes" id="UP000030151">
    <property type="component" value="Unassembled WGS sequence"/>
</dbReference>
<name>A0A0A1UQ42_9HYPO</name>